<dbReference type="EMBL" id="JAPDGR010001375">
    <property type="protein sequence ID" value="KAJ2983428.1"/>
    <property type="molecule type" value="Genomic_DNA"/>
</dbReference>
<evidence type="ECO:0000313" key="2">
    <source>
        <dbReference type="Proteomes" id="UP001143856"/>
    </source>
</evidence>
<sequence length="1210" mass="135251">MTKPANVGAPRPINTLSNNSTTVRTPLGISSSSRSFPSSPPPAKRQKVDESNPNTVHSHATFTLVDPPTPRKLSVGSVSVADSQRSVASNMSASQLVVPEYRHVDRHMKHKRKRSRTSRGDGRVAGQENTEGYMLESIPPSKSDEDTTDDEVHIINPQKNPADSHQPTRQPERRPILDFANRFKQSNPRREFGRVIDKVEKRNKRAERHSSPDELAPSLEEIEANQAAKRPKKLSSSLSTRGNIQPTGFKGASTVRPYVGVGPGRDPSEDKKKADSIIGAGLRILRGASGQCKYDAGYNDDPDPCFLSVREIGHTLFPVDQEKNLLKSYAYLTLDLKRVMSVCRAKNDENFIVKVNSRGVANSNSAGPILMIEFASKPELHRFFQWLAIYRESGWQVEIKDSKSSKLQDDINQFMQRVKSHRIITDAETETRIPSIADDIKVMQHNHNSRVLEAKIRPLPANESETRPKIRYAMKTSPVSRPNANGIAASKPWEAQLASPRRQTRTTRSTFALIDSPDSSEPEPEGWTSLNPGWEKEWRGSLVYPHNEKNRATIDKEDIQRLDEGQFLNDNIIIFYLRYLQKHLEDEKPDLAKRVYFQNTFFYDKLKPTKTGQGINYDSVKTWTSKVDLFSKDYIIVPINEYSHWYVAIICNAPKLLPSSDRHTQIDASENGGNATPNAVRITQEPTRAASPNGVSNDSNNHENVVLSPQDVVENFRRMSIDNSPEPSNETKPKVDKSSEEEADSALAKRNQEVYEIDDLDNPTIEVEHISTTPSPQSRKKTGKGPRKCDPSQPRIITLDSLGATHSPTCIYLKQYLIAELKDKKGIEIPAPGAMGTTAKGVPEQTNHCDCGLYLLGYIQHFLLNPDNFVKSLLQRDERIEWKLDPSALRNNIRHLIFKLQKERQEREDHAQEQKRQAKINRSQAKVEQPLSHPTTPVINTPHSPPKSESMSQTCHDDETDKSKSPFIPSLLRPSSSKGSGAVIREATDPEHLPFSRDNPIHGMTKIQTTAPCIRNDGSRTVLQAETGDSSKLEGIWAKPKLDPHIVGSPRKAEPTSDDETHQQVPGTSRVSPVRYQAAECHSLSPEGEGINFRTDHIRPLTSQTPSSQGSRSVTPLDPVVVDDLSIFTKGRPSQSPQRHSGGRQKRLVVELPSANVQSSSPRQDGKIDGQKQTGHVSSYFAKNRQAGERVTAAKMRKTPQNNIIDLSDD</sequence>
<reference evidence="1" key="1">
    <citation type="submission" date="2022-10" db="EMBL/GenBank/DDBJ databases">
        <title>Genome Sequence of Xylaria curta.</title>
        <authorList>
            <person name="Buettner E."/>
        </authorList>
    </citation>
    <scope>NUCLEOTIDE SEQUENCE</scope>
    <source>
        <strain evidence="1">Babe10</strain>
    </source>
</reference>
<gene>
    <name evidence="1" type="ORF">NUW58_g6250</name>
</gene>
<evidence type="ECO:0000313" key="1">
    <source>
        <dbReference type="EMBL" id="KAJ2983428.1"/>
    </source>
</evidence>
<dbReference type="Proteomes" id="UP001143856">
    <property type="component" value="Unassembled WGS sequence"/>
</dbReference>
<accession>A0ACC1NWC6</accession>
<name>A0ACC1NWC6_9PEZI</name>
<comment type="caution">
    <text evidence="1">The sequence shown here is derived from an EMBL/GenBank/DDBJ whole genome shotgun (WGS) entry which is preliminary data.</text>
</comment>
<proteinExistence type="predicted"/>
<organism evidence="1 2">
    <name type="scientific">Xylaria curta</name>
    <dbReference type="NCBI Taxonomy" id="42375"/>
    <lineage>
        <taxon>Eukaryota</taxon>
        <taxon>Fungi</taxon>
        <taxon>Dikarya</taxon>
        <taxon>Ascomycota</taxon>
        <taxon>Pezizomycotina</taxon>
        <taxon>Sordariomycetes</taxon>
        <taxon>Xylariomycetidae</taxon>
        <taxon>Xylariales</taxon>
        <taxon>Xylariaceae</taxon>
        <taxon>Xylaria</taxon>
    </lineage>
</organism>
<keyword evidence="2" id="KW-1185">Reference proteome</keyword>
<protein>
    <submittedName>
        <fullName evidence="1">Uncharacterized protein</fullName>
    </submittedName>
</protein>